<evidence type="ECO:0000256" key="5">
    <source>
        <dbReference type="ARBA" id="ARBA00022525"/>
    </source>
</evidence>
<evidence type="ECO:0000256" key="1">
    <source>
        <dbReference type="ARBA" id="ARBA00004191"/>
    </source>
</evidence>
<keyword evidence="8" id="KW-0472">Membrane</keyword>
<dbReference type="Gene3D" id="3.20.20.80">
    <property type="entry name" value="Glycosidases"/>
    <property type="match status" value="1"/>
</dbReference>
<keyword evidence="4" id="KW-0134">Cell wall</keyword>
<evidence type="ECO:0000256" key="3">
    <source>
        <dbReference type="ARBA" id="ARBA00022475"/>
    </source>
</evidence>
<evidence type="ECO:0000256" key="10">
    <source>
        <dbReference type="ARBA" id="ARBA00023277"/>
    </source>
</evidence>
<dbReference type="InterPro" id="IPR050732">
    <property type="entry name" value="Beta-glucan_modifiers"/>
</dbReference>
<dbReference type="InterPro" id="IPR000490">
    <property type="entry name" value="Glyco_hydro_17"/>
</dbReference>
<evidence type="ECO:0000256" key="7">
    <source>
        <dbReference type="ARBA" id="ARBA00022801"/>
    </source>
</evidence>
<reference evidence="16 17" key="1">
    <citation type="submission" date="2023-03" db="EMBL/GenBank/DDBJ databases">
        <title>Thalassotalea loyana LMG 22536T draft genome sequence.</title>
        <authorList>
            <person name="Sawabe T."/>
        </authorList>
    </citation>
    <scope>NUCLEOTIDE SEQUENCE [LARGE SCALE GENOMIC DNA]</scope>
    <source>
        <strain evidence="16 17">LMG 22536</strain>
    </source>
</reference>
<proteinExistence type="predicted"/>
<organism evidence="16 17">
    <name type="scientific">Thalassotalea loyana</name>
    <dbReference type="NCBI Taxonomy" id="280483"/>
    <lineage>
        <taxon>Bacteria</taxon>
        <taxon>Pseudomonadati</taxon>
        <taxon>Pseudomonadota</taxon>
        <taxon>Gammaproteobacteria</taxon>
        <taxon>Alteromonadales</taxon>
        <taxon>Colwelliaceae</taxon>
        <taxon>Thalassotalea</taxon>
    </lineage>
</organism>
<dbReference type="SUPFAM" id="SSF51445">
    <property type="entry name" value="(Trans)glycosidases"/>
    <property type="match status" value="1"/>
</dbReference>
<keyword evidence="5" id="KW-0964">Secreted</keyword>
<evidence type="ECO:0000256" key="15">
    <source>
        <dbReference type="ARBA" id="ARBA00043078"/>
    </source>
</evidence>
<evidence type="ECO:0000256" key="11">
    <source>
        <dbReference type="ARBA" id="ARBA00023316"/>
    </source>
</evidence>
<keyword evidence="6" id="KW-0732">Signal</keyword>
<comment type="function">
    <text evidence="13">Glucanases play a role in cell expansion during growth, in cell-cell fusion during mating, and in spore release during sporulation. This enzyme may be involved in beta-glucan degradation. Active on laminarin and lichenan.</text>
</comment>
<evidence type="ECO:0000256" key="14">
    <source>
        <dbReference type="ARBA" id="ARBA00042373"/>
    </source>
</evidence>
<name>A0ABQ6HC24_9GAMM</name>
<keyword evidence="3" id="KW-1003">Cell membrane</keyword>
<dbReference type="PANTHER" id="PTHR16631">
    <property type="entry name" value="GLUCAN 1,3-BETA-GLUCOSIDASE"/>
    <property type="match status" value="1"/>
</dbReference>
<evidence type="ECO:0000313" key="16">
    <source>
        <dbReference type="EMBL" id="GLX85646.1"/>
    </source>
</evidence>
<comment type="caution">
    <text evidence="16">The sequence shown here is derived from an EMBL/GenBank/DDBJ whole genome shotgun (WGS) entry which is preliminary data.</text>
</comment>
<evidence type="ECO:0000256" key="12">
    <source>
        <dbReference type="ARBA" id="ARBA00023326"/>
    </source>
</evidence>
<keyword evidence="9" id="KW-0325">Glycoprotein</keyword>
<accession>A0ABQ6HC24</accession>
<keyword evidence="11" id="KW-0961">Cell wall biogenesis/degradation</keyword>
<keyword evidence="12" id="KW-0624">Polysaccharide degradation</keyword>
<evidence type="ECO:0000256" key="8">
    <source>
        <dbReference type="ARBA" id="ARBA00023136"/>
    </source>
</evidence>
<dbReference type="PANTHER" id="PTHR16631:SF17">
    <property type="entry name" value="GLUCAN ENDO-1,3-BETA-GLUCOSIDASE BTGC"/>
    <property type="match status" value="1"/>
</dbReference>
<keyword evidence="17" id="KW-1185">Reference proteome</keyword>
<evidence type="ECO:0000256" key="2">
    <source>
        <dbReference type="ARBA" id="ARBA00004236"/>
    </source>
</evidence>
<keyword evidence="10" id="KW-0119">Carbohydrate metabolism</keyword>
<keyword evidence="7" id="KW-0378">Hydrolase</keyword>
<evidence type="ECO:0000256" key="9">
    <source>
        <dbReference type="ARBA" id="ARBA00023180"/>
    </source>
</evidence>
<dbReference type="InterPro" id="IPR017853">
    <property type="entry name" value="GH"/>
</dbReference>
<evidence type="ECO:0000256" key="13">
    <source>
        <dbReference type="ARBA" id="ARBA00037649"/>
    </source>
</evidence>
<protein>
    <recommendedName>
        <fullName evidence="15">Endo-1,3-beta-glucanase btgC</fullName>
    </recommendedName>
    <alternativeName>
        <fullName evidence="14">Laminarinase btgC</fullName>
    </alternativeName>
</protein>
<evidence type="ECO:0000256" key="6">
    <source>
        <dbReference type="ARBA" id="ARBA00022729"/>
    </source>
</evidence>
<dbReference type="RefSeq" id="WP_284297947.1">
    <property type="nucleotide sequence ID" value="NZ_BSSV01000003.1"/>
</dbReference>
<dbReference type="Proteomes" id="UP001157134">
    <property type="component" value="Unassembled WGS sequence"/>
</dbReference>
<evidence type="ECO:0000313" key="17">
    <source>
        <dbReference type="Proteomes" id="UP001157134"/>
    </source>
</evidence>
<sequence>MLEYSILYMKDMYRRATKVAAGKKVIITETGWPDQGPDEWGAKPGFANAMKYFIGTYQWAAEDNVDVFYFSSFDEQWKVKDEGGVGAHWGLWDAHGNYKY</sequence>
<dbReference type="EMBL" id="BSSV01000003">
    <property type="protein sequence ID" value="GLX85646.1"/>
    <property type="molecule type" value="Genomic_DNA"/>
</dbReference>
<gene>
    <name evidence="16" type="ORF">tloyanaT_18980</name>
</gene>
<dbReference type="Pfam" id="PF00332">
    <property type="entry name" value="Glyco_hydro_17"/>
    <property type="match status" value="1"/>
</dbReference>
<comment type="subcellular location">
    <subcellularLocation>
        <location evidence="2">Cell membrane</location>
    </subcellularLocation>
    <subcellularLocation>
        <location evidence="1">Secreted</location>
        <location evidence="1">Cell wall</location>
    </subcellularLocation>
</comment>
<evidence type="ECO:0000256" key="4">
    <source>
        <dbReference type="ARBA" id="ARBA00022512"/>
    </source>
</evidence>